<dbReference type="InterPro" id="IPR025836">
    <property type="entry name" value="Zn_knuckle_CX2CX4HX4C"/>
</dbReference>
<feature type="compositionally biased region" description="Polar residues" evidence="2">
    <location>
        <begin position="201"/>
        <end position="213"/>
    </location>
</feature>
<evidence type="ECO:0000256" key="1">
    <source>
        <dbReference type="PROSITE-ProRule" id="PRU00047"/>
    </source>
</evidence>
<dbReference type="InterPro" id="IPR040256">
    <property type="entry name" value="At4g02000-like"/>
</dbReference>
<dbReference type="AlphaFoldDB" id="A0A5C7IWR3"/>
<dbReference type="Proteomes" id="UP000323000">
    <property type="component" value="Chromosome 1"/>
</dbReference>
<evidence type="ECO:0000256" key="2">
    <source>
        <dbReference type="SAM" id="MobiDB-lite"/>
    </source>
</evidence>
<evidence type="ECO:0000259" key="3">
    <source>
        <dbReference type="PROSITE" id="PS50158"/>
    </source>
</evidence>
<keyword evidence="1" id="KW-0863">Zinc-finger</keyword>
<evidence type="ECO:0000313" key="4">
    <source>
        <dbReference type="EMBL" id="TXG72946.1"/>
    </source>
</evidence>
<dbReference type="InterPro" id="IPR001878">
    <property type="entry name" value="Znf_CCHC"/>
</dbReference>
<dbReference type="Pfam" id="PF14392">
    <property type="entry name" value="zf-CCHC_4"/>
    <property type="match status" value="1"/>
</dbReference>
<feature type="domain" description="CCHC-type" evidence="3">
    <location>
        <begin position="129"/>
        <end position="142"/>
    </location>
</feature>
<dbReference type="OrthoDB" id="1113909at2759"/>
<dbReference type="PROSITE" id="PS50158">
    <property type="entry name" value="ZF_CCHC"/>
    <property type="match status" value="1"/>
</dbReference>
<evidence type="ECO:0000313" key="5">
    <source>
        <dbReference type="Proteomes" id="UP000323000"/>
    </source>
</evidence>
<comment type="caution">
    <text evidence="4">The sequence shown here is derived from an EMBL/GenBank/DDBJ whole genome shotgun (WGS) entry which is preliminary data.</text>
</comment>
<keyword evidence="1" id="KW-0862">Zinc</keyword>
<dbReference type="PANTHER" id="PTHR31286:SF167">
    <property type="entry name" value="OS09G0268800 PROTEIN"/>
    <property type="match status" value="1"/>
</dbReference>
<dbReference type="EMBL" id="VAHF01000001">
    <property type="protein sequence ID" value="TXG72946.1"/>
    <property type="molecule type" value="Genomic_DNA"/>
</dbReference>
<proteinExistence type="predicted"/>
<dbReference type="PANTHER" id="PTHR31286">
    <property type="entry name" value="GLYCINE-RICH CELL WALL STRUCTURAL PROTEIN 1.8-LIKE"/>
    <property type="match status" value="1"/>
</dbReference>
<name>A0A5C7IWR3_9ROSI</name>
<feature type="region of interest" description="Disordered" evidence="2">
    <location>
        <begin position="182"/>
        <end position="221"/>
    </location>
</feature>
<gene>
    <name evidence="4" type="ORF">EZV62_001525</name>
</gene>
<organism evidence="4 5">
    <name type="scientific">Acer yangbiense</name>
    <dbReference type="NCBI Taxonomy" id="1000413"/>
    <lineage>
        <taxon>Eukaryota</taxon>
        <taxon>Viridiplantae</taxon>
        <taxon>Streptophyta</taxon>
        <taxon>Embryophyta</taxon>
        <taxon>Tracheophyta</taxon>
        <taxon>Spermatophyta</taxon>
        <taxon>Magnoliopsida</taxon>
        <taxon>eudicotyledons</taxon>
        <taxon>Gunneridae</taxon>
        <taxon>Pentapetalae</taxon>
        <taxon>rosids</taxon>
        <taxon>malvids</taxon>
        <taxon>Sapindales</taxon>
        <taxon>Sapindaceae</taxon>
        <taxon>Hippocastanoideae</taxon>
        <taxon>Acereae</taxon>
        <taxon>Acer</taxon>
    </lineage>
</organism>
<protein>
    <recommendedName>
        <fullName evidence="3">CCHC-type domain-containing protein</fullName>
    </recommendedName>
</protein>
<dbReference type="GO" id="GO:0003676">
    <property type="term" value="F:nucleic acid binding"/>
    <property type="evidence" value="ECO:0007669"/>
    <property type="project" value="InterPro"/>
</dbReference>
<sequence length="393" mass="44638">MYAAKIAKLYGNLSLADENGVVLEIVEDATTYGKDDVEKCLVGKVLSRKRVNREAFKGLIERRARWLAEQISETVEILFESSECWGKYMRVKVRLDISKPLKRWLRLKLGKTEEVTMVGLRYKRLPDFCYACGRIGHGMKECLDEEAKSVAIEGSTTKFGSWLRASSSEKSSTRLNTQVLVSSSRRIHSTKNSRELEGGDSVNQKSGSHSSPVVDSGRIVSPPSFGRGRNFKFEPFWLKQADYHSTVAEAWNKNKVFNPSTNLLSKLKGCASSLNGWSKSRFGNSHKQIEDKNREIERLYGLFGKPGIMTSIRALERMVEGLIERFMDYSWQDLEQGYGLYDAQCSQKWGNNQDFQLDYNEVGTILDEEKLVNLISKYLQKNEETMLTQPGAS</sequence>
<keyword evidence="5" id="KW-1185">Reference proteome</keyword>
<accession>A0A5C7IWR3</accession>
<reference evidence="5" key="1">
    <citation type="journal article" date="2019" name="Gigascience">
        <title>De novo genome assembly of the endangered Acer yangbiense, a plant species with extremely small populations endemic to Yunnan Province, China.</title>
        <authorList>
            <person name="Yang J."/>
            <person name="Wariss H.M."/>
            <person name="Tao L."/>
            <person name="Zhang R."/>
            <person name="Yun Q."/>
            <person name="Hollingsworth P."/>
            <person name="Dao Z."/>
            <person name="Luo G."/>
            <person name="Guo H."/>
            <person name="Ma Y."/>
            <person name="Sun W."/>
        </authorList>
    </citation>
    <scope>NUCLEOTIDE SEQUENCE [LARGE SCALE GENOMIC DNA]</scope>
    <source>
        <strain evidence="5">cv. Malutang</strain>
    </source>
</reference>
<dbReference type="GO" id="GO:0008270">
    <property type="term" value="F:zinc ion binding"/>
    <property type="evidence" value="ECO:0007669"/>
    <property type="project" value="UniProtKB-KW"/>
</dbReference>
<keyword evidence="1" id="KW-0479">Metal-binding</keyword>